<dbReference type="PRINTS" id="PR00377">
    <property type="entry name" value="IMPHPHTASES"/>
</dbReference>
<evidence type="ECO:0000256" key="5">
    <source>
        <dbReference type="ARBA" id="ARBA00022842"/>
    </source>
</evidence>
<evidence type="ECO:0000256" key="3">
    <source>
        <dbReference type="ARBA" id="ARBA00022723"/>
    </source>
</evidence>
<feature type="binding site" evidence="6">
    <location>
        <position position="68"/>
    </location>
    <ligand>
        <name>Mg(2+)</name>
        <dbReference type="ChEBI" id="CHEBI:18420"/>
        <label>1</label>
        <note>catalytic</note>
    </ligand>
</feature>
<evidence type="ECO:0000256" key="1">
    <source>
        <dbReference type="ARBA" id="ARBA00001946"/>
    </source>
</evidence>
<evidence type="ECO:0000256" key="6">
    <source>
        <dbReference type="PIRSR" id="PIRSR600760-2"/>
    </source>
</evidence>
<keyword evidence="8" id="KW-1185">Reference proteome</keyword>
<comment type="cofactor">
    <cofactor evidence="1 6">
        <name>Mg(2+)</name>
        <dbReference type="ChEBI" id="CHEBI:18420"/>
    </cofactor>
</comment>
<dbReference type="InterPro" id="IPR000760">
    <property type="entry name" value="Inositol_monophosphatase-like"/>
</dbReference>
<dbReference type="GO" id="GO:0000105">
    <property type="term" value="P:L-histidine biosynthetic process"/>
    <property type="evidence" value="ECO:0007669"/>
    <property type="project" value="TreeGrafter"/>
</dbReference>
<dbReference type="InterPro" id="IPR051090">
    <property type="entry name" value="Inositol_monoP_superfamily"/>
</dbReference>
<dbReference type="EMBL" id="FNCE01000013">
    <property type="protein sequence ID" value="SDG44101.1"/>
    <property type="molecule type" value="Genomic_DNA"/>
</dbReference>
<dbReference type="Gene3D" id="3.40.190.80">
    <property type="match status" value="1"/>
</dbReference>
<evidence type="ECO:0000256" key="2">
    <source>
        <dbReference type="ARBA" id="ARBA00009759"/>
    </source>
</evidence>
<evidence type="ECO:0000256" key="4">
    <source>
        <dbReference type="ARBA" id="ARBA00022801"/>
    </source>
</evidence>
<keyword evidence="4" id="KW-0378">Hydrolase</keyword>
<dbReference type="SUPFAM" id="SSF56655">
    <property type="entry name" value="Carbohydrate phosphatase"/>
    <property type="match status" value="1"/>
</dbReference>
<dbReference type="Pfam" id="PF00459">
    <property type="entry name" value="Inositol_P"/>
    <property type="match status" value="1"/>
</dbReference>
<feature type="binding site" evidence="6">
    <location>
        <position position="212"/>
    </location>
    <ligand>
        <name>Mg(2+)</name>
        <dbReference type="ChEBI" id="CHEBI:18420"/>
        <label>1</label>
        <note>catalytic</note>
    </ligand>
</feature>
<dbReference type="InterPro" id="IPR020583">
    <property type="entry name" value="Inositol_monoP_metal-BS"/>
</dbReference>
<dbReference type="PANTHER" id="PTHR43200:SF6">
    <property type="entry name" value="3'(2'),5'-BISPHOSPHATE NUCLEOTIDASE"/>
    <property type="match status" value="1"/>
</dbReference>
<dbReference type="AlphaFoldDB" id="A0A1G7U9Z4"/>
<proteinExistence type="inferred from homology"/>
<feature type="binding site" evidence="6">
    <location>
        <position position="86"/>
    </location>
    <ligand>
        <name>Mg(2+)</name>
        <dbReference type="ChEBI" id="CHEBI:18420"/>
        <label>1</label>
        <note>catalytic</note>
    </ligand>
</feature>
<reference evidence="7 8" key="1">
    <citation type="submission" date="2016-10" db="EMBL/GenBank/DDBJ databases">
        <authorList>
            <person name="de Groot N.N."/>
        </authorList>
    </citation>
    <scope>NUCLEOTIDE SEQUENCE [LARGE SCALE GENOMIC DNA]</scope>
    <source>
        <strain evidence="7 8">DSM 25584</strain>
    </source>
</reference>
<evidence type="ECO:0000313" key="8">
    <source>
        <dbReference type="Proteomes" id="UP000199415"/>
    </source>
</evidence>
<dbReference type="GO" id="GO:0016791">
    <property type="term" value="F:phosphatase activity"/>
    <property type="evidence" value="ECO:0007669"/>
    <property type="project" value="UniProtKB-ARBA"/>
</dbReference>
<keyword evidence="3 6" id="KW-0479">Metal-binding</keyword>
<accession>A0A1G7U9Z4</accession>
<dbReference type="STRING" id="1082479.SAMN05216241_1137"/>
<gene>
    <name evidence="7" type="ORF">SAMN05216241_1137</name>
</gene>
<dbReference type="RefSeq" id="WP_090021576.1">
    <property type="nucleotide sequence ID" value="NZ_FNCE01000013.1"/>
</dbReference>
<comment type="similarity">
    <text evidence="2">Belongs to the inositol monophosphatase superfamily.</text>
</comment>
<feature type="binding site" evidence="6">
    <location>
        <position position="84"/>
    </location>
    <ligand>
        <name>Mg(2+)</name>
        <dbReference type="ChEBI" id="CHEBI:18420"/>
        <label>1</label>
        <note>catalytic</note>
    </ligand>
</feature>
<protein>
    <submittedName>
        <fullName evidence="7">Histidinol-phosphatase, inositol monophosphatase family</fullName>
    </submittedName>
</protein>
<feature type="binding site" evidence="6">
    <location>
        <position position="87"/>
    </location>
    <ligand>
        <name>Mg(2+)</name>
        <dbReference type="ChEBI" id="CHEBI:18420"/>
        <label>1</label>
        <note>catalytic</note>
    </ligand>
</feature>
<dbReference type="PANTHER" id="PTHR43200">
    <property type="entry name" value="PHOSPHATASE"/>
    <property type="match status" value="1"/>
</dbReference>
<organism evidence="7 8">
    <name type="scientific">Limimonas halophila</name>
    <dbReference type="NCBI Taxonomy" id="1082479"/>
    <lineage>
        <taxon>Bacteria</taxon>
        <taxon>Pseudomonadati</taxon>
        <taxon>Pseudomonadota</taxon>
        <taxon>Alphaproteobacteria</taxon>
        <taxon>Rhodospirillales</taxon>
        <taxon>Rhodovibrionaceae</taxon>
        <taxon>Limimonas</taxon>
    </lineage>
</organism>
<name>A0A1G7U9Z4_9PROT</name>
<dbReference type="GO" id="GO:0046872">
    <property type="term" value="F:metal ion binding"/>
    <property type="evidence" value="ECO:0007669"/>
    <property type="project" value="UniProtKB-KW"/>
</dbReference>
<dbReference type="OrthoDB" id="9785695at2"/>
<sequence length="263" mass="28033">MSVPGAFVELAERLADTAREHLRPHHRTALEVQRKADGTPVTEPEQATERALRAIIHEAYPDHGIVGEEGGAERIDAEYVWMLDPIDGTKQFLTGKPGFSSLIALLHQGQPVLGIIEVPAMQERWLGVRDRGTRHTDVNGTRFAQTRRCDSLDQARFATTVPTGDDEESADAFLRLAESVQLAVSGGDGHNYGLLASGFCDIVLDATMSAYDYAALVPIVAEAGGAISDSNGEPLGGEGERTVVASGSPALHEQVLNVLAGAS</sequence>
<dbReference type="PROSITE" id="PS00629">
    <property type="entry name" value="IMP_1"/>
    <property type="match status" value="1"/>
</dbReference>
<evidence type="ECO:0000313" key="7">
    <source>
        <dbReference type="EMBL" id="SDG44101.1"/>
    </source>
</evidence>
<dbReference type="Gene3D" id="3.30.540.10">
    <property type="entry name" value="Fructose-1,6-Bisphosphatase, subunit A, domain 1"/>
    <property type="match status" value="1"/>
</dbReference>
<keyword evidence="5 6" id="KW-0460">Magnesium</keyword>
<dbReference type="CDD" id="cd01641">
    <property type="entry name" value="Bacterial_IMPase_like_1"/>
    <property type="match status" value="1"/>
</dbReference>
<dbReference type="Proteomes" id="UP000199415">
    <property type="component" value="Unassembled WGS sequence"/>
</dbReference>